<sequence>MIDSSGCRCLIAFSPTVHLSSLHFVLSHFLPSITPPPPPPPPPPPTTTTTTTTTTNTTATTTTTNTTGPSICAATTTTTPICRRVIPPTSNSPSYTFRRCTDEVDVAMTLYTAEFVLMEVNFDELCHCFRSLNSAFNQFHENASLNLMDAQSPGEEVDVHSIKHSPNIT</sequence>
<evidence type="ECO:0000313" key="2">
    <source>
        <dbReference type="EMBL" id="VDM27848.1"/>
    </source>
</evidence>
<gene>
    <name evidence="2" type="ORF">TTAC_LOCUS5872</name>
</gene>
<evidence type="ECO:0000313" key="4">
    <source>
        <dbReference type="WBParaSite" id="TTAC_0000588601-mRNA-1"/>
    </source>
</evidence>
<feature type="region of interest" description="Disordered" evidence="1">
    <location>
        <begin position="33"/>
        <end position="69"/>
    </location>
</feature>
<dbReference type="SUPFAM" id="SSF101447">
    <property type="entry name" value="Formin homology 2 domain (FH2 domain)"/>
    <property type="match status" value="1"/>
</dbReference>
<name>A0A0R3WYP6_HYDTA</name>
<reference evidence="2 3" key="2">
    <citation type="submission" date="2018-11" db="EMBL/GenBank/DDBJ databases">
        <authorList>
            <consortium name="Pathogen Informatics"/>
        </authorList>
    </citation>
    <scope>NUCLEOTIDE SEQUENCE [LARGE SCALE GENOMIC DNA]</scope>
</reference>
<dbReference type="EMBL" id="UYWX01009453">
    <property type="protein sequence ID" value="VDM27848.1"/>
    <property type="molecule type" value="Genomic_DNA"/>
</dbReference>
<reference evidence="4" key="1">
    <citation type="submission" date="2017-02" db="UniProtKB">
        <authorList>
            <consortium name="WormBaseParasite"/>
        </authorList>
    </citation>
    <scope>IDENTIFICATION</scope>
</reference>
<feature type="compositionally biased region" description="Low complexity" evidence="1">
    <location>
        <begin position="47"/>
        <end position="69"/>
    </location>
</feature>
<organism evidence="4">
    <name type="scientific">Hydatigena taeniaeformis</name>
    <name type="common">Feline tapeworm</name>
    <name type="synonym">Taenia taeniaeformis</name>
    <dbReference type="NCBI Taxonomy" id="6205"/>
    <lineage>
        <taxon>Eukaryota</taxon>
        <taxon>Metazoa</taxon>
        <taxon>Spiralia</taxon>
        <taxon>Lophotrochozoa</taxon>
        <taxon>Platyhelminthes</taxon>
        <taxon>Cestoda</taxon>
        <taxon>Eucestoda</taxon>
        <taxon>Cyclophyllidea</taxon>
        <taxon>Taeniidae</taxon>
        <taxon>Hydatigera</taxon>
    </lineage>
</organism>
<evidence type="ECO:0000256" key="1">
    <source>
        <dbReference type="SAM" id="MobiDB-lite"/>
    </source>
</evidence>
<evidence type="ECO:0000313" key="3">
    <source>
        <dbReference type="Proteomes" id="UP000274429"/>
    </source>
</evidence>
<dbReference type="AlphaFoldDB" id="A0A0R3WYP6"/>
<keyword evidence="3" id="KW-1185">Reference proteome</keyword>
<dbReference type="Proteomes" id="UP000274429">
    <property type="component" value="Unassembled WGS sequence"/>
</dbReference>
<dbReference type="WBParaSite" id="TTAC_0000588601-mRNA-1">
    <property type="protein sequence ID" value="TTAC_0000588601-mRNA-1"/>
    <property type="gene ID" value="TTAC_0000588601"/>
</dbReference>
<feature type="compositionally biased region" description="Pro residues" evidence="1">
    <location>
        <begin position="33"/>
        <end position="46"/>
    </location>
</feature>
<accession>A0A0R3WYP6</accession>
<proteinExistence type="predicted"/>
<protein>
    <submittedName>
        <fullName evidence="2 4">Uncharacterized protein</fullName>
    </submittedName>
</protein>